<evidence type="ECO:0000313" key="3">
    <source>
        <dbReference type="EMBL" id="KAJ5180540.1"/>
    </source>
</evidence>
<comment type="caution">
    <text evidence="3">The sequence shown here is derived from an EMBL/GenBank/DDBJ whole genome shotgun (WGS) entry which is preliminary data.</text>
</comment>
<organism evidence="3 4">
    <name type="scientific">Penicillium capsulatum</name>
    <dbReference type="NCBI Taxonomy" id="69766"/>
    <lineage>
        <taxon>Eukaryota</taxon>
        <taxon>Fungi</taxon>
        <taxon>Dikarya</taxon>
        <taxon>Ascomycota</taxon>
        <taxon>Pezizomycotina</taxon>
        <taxon>Eurotiomycetes</taxon>
        <taxon>Eurotiomycetidae</taxon>
        <taxon>Eurotiales</taxon>
        <taxon>Aspergillaceae</taxon>
        <taxon>Penicillium</taxon>
    </lineage>
</organism>
<evidence type="ECO:0000313" key="4">
    <source>
        <dbReference type="Proteomes" id="UP001146351"/>
    </source>
</evidence>
<dbReference type="InterPro" id="IPR005645">
    <property type="entry name" value="FSH-like_dom"/>
</dbReference>
<feature type="domain" description="Serine hydrolase" evidence="2">
    <location>
        <begin position="2"/>
        <end position="212"/>
    </location>
</feature>
<dbReference type="AlphaFoldDB" id="A0A9W9IP75"/>
<reference evidence="3" key="1">
    <citation type="submission" date="2022-11" db="EMBL/GenBank/DDBJ databases">
        <authorList>
            <person name="Petersen C."/>
        </authorList>
    </citation>
    <scope>NUCLEOTIDE SEQUENCE</scope>
    <source>
        <strain evidence="3">IBT 21917</strain>
    </source>
</reference>
<accession>A0A9W9IP75</accession>
<dbReference type="GO" id="GO:0005634">
    <property type="term" value="C:nucleus"/>
    <property type="evidence" value="ECO:0007669"/>
    <property type="project" value="TreeGrafter"/>
</dbReference>
<dbReference type="Pfam" id="PF03959">
    <property type="entry name" value="FSH1"/>
    <property type="match status" value="1"/>
</dbReference>
<dbReference type="GO" id="GO:0019748">
    <property type="term" value="P:secondary metabolic process"/>
    <property type="evidence" value="ECO:0007669"/>
    <property type="project" value="TreeGrafter"/>
</dbReference>
<dbReference type="PANTHER" id="PTHR48070:SF6">
    <property type="entry name" value="ESTERASE OVCA2"/>
    <property type="match status" value="1"/>
</dbReference>
<evidence type="ECO:0000259" key="2">
    <source>
        <dbReference type="Pfam" id="PF03959"/>
    </source>
</evidence>
<keyword evidence="4" id="KW-1185">Reference proteome</keyword>
<sequence>MRFLCLHGIGTNSHVFETQFATISYEMDRHHSFDFVEGTEIEPIAPDVRFVPALTPCPHPLEIKPYYSSRDTYYSYARPTAESHARALAQLQRYVDEEGPFDGAIGFSQGAALVSTYLIQHRQTRPGESLPFRCAIFFSASRPFDVAGLAVGILRWAAPLGSGAEPVLNLPTAHIWGTKDVQYRDESEFLRSMCNPVGRETYIHGGGHEVPGPRAKEDVQGCIRVIRRVIEKASVDL</sequence>
<name>A0A9W9IP75_9EURO</name>
<protein>
    <submittedName>
        <fullName evidence="3">DUF341 domain protein</fullName>
    </submittedName>
</protein>
<gene>
    <name evidence="3" type="ORF">N7492_003750</name>
</gene>
<dbReference type="InterPro" id="IPR050593">
    <property type="entry name" value="LovG"/>
</dbReference>
<dbReference type="GO" id="GO:0016787">
    <property type="term" value="F:hydrolase activity"/>
    <property type="evidence" value="ECO:0007669"/>
    <property type="project" value="UniProtKB-KW"/>
</dbReference>
<reference evidence="3" key="2">
    <citation type="journal article" date="2023" name="IMA Fungus">
        <title>Comparative genomic study of the Penicillium genus elucidates a diverse pangenome and 15 lateral gene transfer events.</title>
        <authorList>
            <person name="Petersen C."/>
            <person name="Sorensen T."/>
            <person name="Nielsen M.R."/>
            <person name="Sondergaard T.E."/>
            <person name="Sorensen J.L."/>
            <person name="Fitzpatrick D.A."/>
            <person name="Frisvad J.C."/>
            <person name="Nielsen K.L."/>
        </authorList>
    </citation>
    <scope>NUCLEOTIDE SEQUENCE</scope>
    <source>
        <strain evidence="3">IBT 21917</strain>
    </source>
</reference>
<dbReference type="Proteomes" id="UP001146351">
    <property type="component" value="Unassembled WGS sequence"/>
</dbReference>
<dbReference type="InterPro" id="IPR029058">
    <property type="entry name" value="AB_hydrolase_fold"/>
</dbReference>
<proteinExistence type="predicted"/>
<keyword evidence="1" id="KW-0378">Hydrolase</keyword>
<dbReference type="SUPFAM" id="SSF53474">
    <property type="entry name" value="alpha/beta-Hydrolases"/>
    <property type="match status" value="1"/>
</dbReference>
<dbReference type="GO" id="GO:0017000">
    <property type="term" value="P:antibiotic biosynthetic process"/>
    <property type="evidence" value="ECO:0007669"/>
    <property type="project" value="UniProtKB-ARBA"/>
</dbReference>
<dbReference type="GO" id="GO:0005737">
    <property type="term" value="C:cytoplasm"/>
    <property type="evidence" value="ECO:0007669"/>
    <property type="project" value="TreeGrafter"/>
</dbReference>
<evidence type="ECO:0000256" key="1">
    <source>
        <dbReference type="ARBA" id="ARBA00022801"/>
    </source>
</evidence>
<dbReference type="Gene3D" id="3.40.50.1820">
    <property type="entry name" value="alpha/beta hydrolase"/>
    <property type="match status" value="1"/>
</dbReference>
<dbReference type="OrthoDB" id="414698at2759"/>
<dbReference type="GO" id="GO:0072330">
    <property type="term" value="P:monocarboxylic acid biosynthetic process"/>
    <property type="evidence" value="ECO:0007669"/>
    <property type="project" value="UniProtKB-ARBA"/>
</dbReference>
<dbReference type="EMBL" id="JAPQKO010000002">
    <property type="protein sequence ID" value="KAJ5180540.1"/>
    <property type="molecule type" value="Genomic_DNA"/>
</dbReference>
<dbReference type="PANTHER" id="PTHR48070">
    <property type="entry name" value="ESTERASE OVCA2"/>
    <property type="match status" value="1"/>
</dbReference>